<evidence type="ECO:0000313" key="1">
    <source>
        <dbReference type="EMBL" id="SDZ90399.1"/>
    </source>
</evidence>
<proteinExistence type="predicted"/>
<sequence length="99" mass="11266">MIHVNIYPEKGGLLYNQLLKEKVLINNSFSINVGVKPNIGETLSINNLNVSNERLQKFLSRTHTLYFKVDDIIQSYLITEGDNGITVLDLKCTLIEKPF</sequence>
<dbReference type="STRING" id="150146.SAMN05443667_101233"/>
<gene>
    <name evidence="1" type="ORF">SAMN05443667_101233</name>
</gene>
<reference evidence="2" key="1">
    <citation type="submission" date="2016-10" db="EMBL/GenBank/DDBJ databases">
        <authorList>
            <person name="Varghese N."/>
            <person name="Submissions S."/>
        </authorList>
    </citation>
    <scope>NUCLEOTIDE SEQUENCE [LARGE SCALE GENOMIC DNA]</scope>
    <source>
        <strain evidence="2">DSM 22376</strain>
    </source>
</reference>
<dbReference type="EMBL" id="FNRD01000001">
    <property type="protein sequence ID" value="SDZ90399.1"/>
    <property type="molecule type" value="Genomic_DNA"/>
</dbReference>
<organism evidence="1 2">
    <name type="scientific">Flavobacterium gillisiae</name>
    <dbReference type="NCBI Taxonomy" id="150146"/>
    <lineage>
        <taxon>Bacteria</taxon>
        <taxon>Pseudomonadati</taxon>
        <taxon>Bacteroidota</taxon>
        <taxon>Flavobacteriia</taxon>
        <taxon>Flavobacteriales</taxon>
        <taxon>Flavobacteriaceae</taxon>
        <taxon>Flavobacterium</taxon>
    </lineage>
</organism>
<evidence type="ECO:0000313" key="2">
    <source>
        <dbReference type="Proteomes" id="UP000198951"/>
    </source>
</evidence>
<name>A0A1H3WTD9_9FLAO</name>
<accession>A0A1H3WTD9</accession>
<dbReference type="Proteomes" id="UP000198951">
    <property type="component" value="Unassembled WGS sequence"/>
</dbReference>
<keyword evidence="2" id="KW-1185">Reference proteome</keyword>
<protein>
    <submittedName>
        <fullName evidence="1">Uncharacterized protein</fullName>
    </submittedName>
</protein>
<dbReference type="RefSeq" id="WP_091083482.1">
    <property type="nucleotide sequence ID" value="NZ_FNRD01000001.1"/>
</dbReference>
<dbReference type="AlphaFoldDB" id="A0A1H3WTD9"/>